<dbReference type="EMBL" id="LXER01000032">
    <property type="protein sequence ID" value="OAT28811.1"/>
    <property type="molecule type" value="Genomic_DNA"/>
</dbReference>
<comment type="caution">
    <text evidence="3">The sequence shown here is derived from an EMBL/GenBank/DDBJ whole genome shotgun (WGS) entry which is preliminary data.</text>
</comment>
<feature type="domain" description="DNA utilization protein HofO C-terminal" evidence="2">
    <location>
        <begin position="82"/>
        <end position="153"/>
    </location>
</feature>
<protein>
    <recommendedName>
        <fullName evidence="2">DNA utilization protein HofO C-terminal domain-containing protein</fullName>
    </recommendedName>
</protein>
<evidence type="ECO:0000313" key="4">
    <source>
        <dbReference type="Proteomes" id="UP000078410"/>
    </source>
</evidence>
<dbReference type="OrthoDB" id="6630431at2"/>
<reference evidence="3 4" key="1">
    <citation type="submission" date="2016-04" db="EMBL/GenBank/DDBJ databases">
        <title>ATOL: Assembling a taxonomically balanced genome-scale reconstruction of the evolutionary history of the Enterobacteriaceae.</title>
        <authorList>
            <person name="Plunkett G.III."/>
            <person name="Neeno-Eckwall E.C."/>
            <person name="Glasner J.D."/>
            <person name="Perna N.T."/>
        </authorList>
    </citation>
    <scope>NUCLEOTIDE SEQUENCE [LARGE SCALE GENOMIC DNA]</scope>
    <source>
        <strain evidence="3 4">ATCC 51605</strain>
    </source>
</reference>
<dbReference type="Pfam" id="PF25319">
    <property type="entry name" value="HofO"/>
    <property type="match status" value="1"/>
</dbReference>
<dbReference type="AlphaFoldDB" id="A0A1B7IH96"/>
<accession>A0A1B7IH96</accession>
<proteinExistence type="predicted"/>
<sequence length="155" mass="17803">MSWIIERWFRGPCWVRVVSLAIFIGLVVSMAWLFLMRPQQSLRQQLERDNQQASQKVAELRRKIPPLIKPVPMLLPAQPPVFSVTEFVGKSGGKLLKWQPDNKQGDLEMLVPWEKLPGLFARLAEYRVVTSNAFTLTSQGELLKLVLAMEFDDEP</sequence>
<name>A0A1B7IH96_9ENTR</name>
<dbReference type="Proteomes" id="UP000078410">
    <property type="component" value="Unassembled WGS sequence"/>
</dbReference>
<keyword evidence="1" id="KW-0812">Transmembrane</keyword>
<evidence type="ECO:0000313" key="3">
    <source>
        <dbReference type="EMBL" id="OAT28811.1"/>
    </source>
</evidence>
<organism evidence="3 4">
    <name type="scientific">Buttiauxella brennerae ATCC 51605</name>
    <dbReference type="NCBI Taxonomy" id="1354251"/>
    <lineage>
        <taxon>Bacteria</taxon>
        <taxon>Pseudomonadati</taxon>
        <taxon>Pseudomonadota</taxon>
        <taxon>Gammaproteobacteria</taxon>
        <taxon>Enterobacterales</taxon>
        <taxon>Enterobacteriaceae</taxon>
        <taxon>Buttiauxella</taxon>
    </lineage>
</organism>
<dbReference type="RefSeq" id="WP_064561146.1">
    <property type="nucleotide sequence ID" value="NZ_LXER01000032.1"/>
</dbReference>
<keyword evidence="1" id="KW-0472">Membrane</keyword>
<dbReference type="PATRIC" id="fig|1354251.4.peg.3558"/>
<evidence type="ECO:0000259" key="2">
    <source>
        <dbReference type="Pfam" id="PF25319"/>
    </source>
</evidence>
<feature type="transmembrane region" description="Helical" evidence="1">
    <location>
        <begin position="14"/>
        <end position="35"/>
    </location>
</feature>
<keyword evidence="1" id="KW-1133">Transmembrane helix</keyword>
<gene>
    <name evidence="3" type="ORF">M975_3457</name>
</gene>
<evidence type="ECO:0000256" key="1">
    <source>
        <dbReference type="SAM" id="Phobius"/>
    </source>
</evidence>
<dbReference type="InterPro" id="IPR057522">
    <property type="entry name" value="HofO_C"/>
</dbReference>
<keyword evidence="4" id="KW-1185">Reference proteome</keyword>